<dbReference type="RefSeq" id="WP_182529063.1">
    <property type="nucleotide sequence ID" value="NZ_JACGXL010000001.1"/>
</dbReference>
<organism evidence="1 2">
    <name type="scientific">Dokdonella fugitiva</name>
    <dbReference type="NCBI Taxonomy" id="328517"/>
    <lineage>
        <taxon>Bacteria</taxon>
        <taxon>Pseudomonadati</taxon>
        <taxon>Pseudomonadota</taxon>
        <taxon>Gammaproteobacteria</taxon>
        <taxon>Lysobacterales</taxon>
        <taxon>Rhodanobacteraceae</taxon>
        <taxon>Dokdonella</taxon>
    </lineage>
</organism>
<keyword evidence="2" id="KW-1185">Reference proteome</keyword>
<sequence>MNAAIGLAPSFACASAPRAHPLLSAWLDPASPLPGLDELEARRLRAQHDDGIARPAFRAQTRALLDDGLHYETRIAAHHVLATREHDAHDAFNALVWLRHPQLKWALNARQAADVARIGAKQRTRGQCALTHFDEAGAIAWLAAPRLLAAWDAHDWASLFVAERDAWGPAIAVTVFGHALLEHVWNGHDLPVAKCLVVEVAADALGDVGEAAILARRPRAEAGISAAIRAGTVLADPQELRPLPLAGIRGWHAGATAGFVAQASCFRPLREGRRYPPPWRLA</sequence>
<protein>
    <recommendedName>
        <fullName evidence="3">DUF3025 family protein</fullName>
    </recommendedName>
</protein>
<dbReference type="Pfam" id="PF11227">
    <property type="entry name" value="DUF3025"/>
    <property type="match status" value="1"/>
</dbReference>
<evidence type="ECO:0000313" key="1">
    <source>
        <dbReference type="EMBL" id="MBA8885940.1"/>
    </source>
</evidence>
<dbReference type="AlphaFoldDB" id="A0A839EYF5"/>
<dbReference type="InterPro" id="IPR021390">
    <property type="entry name" value="DUF3025"/>
</dbReference>
<evidence type="ECO:0000313" key="2">
    <source>
        <dbReference type="Proteomes" id="UP000550401"/>
    </source>
</evidence>
<comment type="caution">
    <text evidence="1">The sequence shown here is derived from an EMBL/GenBank/DDBJ whole genome shotgun (WGS) entry which is preliminary data.</text>
</comment>
<accession>A0A839EYF5</accession>
<dbReference type="EMBL" id="JACGXL010000001">
    <property type="protein sequence ID" value="MBA8885940.1"/>
    <property type="molecule type" value="Genomic_DNA"/>
</dbReference>
<gene>
    <name evidence="1" type="ORF">FHW12_000131</name>
</gene>
<proteinExistence type="predicted"/>
<evidence type="ECO:0008006" key="3">
    <source>
        <dbReference type="Google" id="ProtNLM"/>
    </source>
</evidence>
<reference evidence="1 2" key="1">
    <citation type="submission" date="2020-07" db="EMBL/GenBank/DDBJ databases">
        <title>Genomic Encyclopedia of Type Strains, Phase IV (KMG-V): Genome sequencing to study the core and pangenomes of soil and plant-associated prokaryotes.</title>
        <authorList>
            <person name="Whitman W."/>
        </authorList>
    </citation>
    <scope>NUCLEOTIDE SEQUENCE [LARGE SCALE GENOMIC DNA]</scope>
    <source>
        <strain evidence="1 2">RH2WT43</strain>
    </source>
</reference>
<name>A0A839EYF5_9GAMM</name>
<dbReference type="Proteomes" id="UP000550401">
    <property type="component" value="Unassembled WGS sequence"/>
</dbReference>